<evidence type="ECO:0000313" key="1">
    <source>
        <dbReference type="EMBL" id="EDR11611.1"/>
    </source>
</evidence>
<dbReference type="GeneID" id="6072993"/>
<evidence type="ECO:0000313" key="2">
    <source>
        <dbReference type="Proteomes" id="UP000001194"/>
    </source>
</evidence>
<dbReference type="HOGENOM" id="CLU_2758200_0_0_1"/>
<keyword evidence="2" id="KW-1185">Reference proteome</keyword>
<reference evidence="1 2" key="1">
    <citation type="journal article" date="2008" name="Nature">
        <title>The genome of Laccaria bicolor provides insights into mycorrhizal symbiosis.</title>
        <authorList>
            <person name="Martin F."/>
            <person name="Aerts A."/>
            <person name="Ahren D."/>
            <person name="Brun A."/>
            <person name="Danchin E.G.J."/>
            <person name="Duchaussoy F."/>
            <person name="Gibon J."/>
            <person name="Kohler A."/>
            <person name="Lindquist E."/>
            <person name="Pereda V."/>
            <person name="Salamov A."/>
            <person name="Shapiro H.J."/>
            <person name="Wuyts J."/>
            <person name="Blaudez D."/>
            <person name="Buee M."/>
            <person name="Brokstein P."/>
            <person name="Canbaeck B."/>
            <person name="Cohen D."/>
            <person name="Courty P.E."/>
            <person name="Coutinho P.M."/>
            <person name="Delaruelle C."/>
            <person name="Detter J.C."/>
            <person name="Deveau A."/>
            <person name="DiFazio S."/>
            <person name="Duplessis S."/>
            <person name="Fraissinet-Tachet L."/>
            <person name="Lucic E."/>
            <person name="Frey-Klett P."/>
            <person name="Fourrey C."/>
            <person name="Feussner I."/>
            <person name="Gay G."/>
            <person name="Grimwood J."/>
            <person name="Hoegger P.J."/>
            <person name="Jain P."/>
            <person name="Kilaru S."/>
            <person name="Labbe J."/>
            <person name="Lin Y.C."/>
            <person name="Legue V."/>
            <person name="Le Tacon F."/>
            <person name="Marmeisse R."/>
            <person name="Melayah D."/>
            <person name="Montanini B."/>
            <person name="Muratet M."/>
            <person name="Nehls U."/>
            <person name="Niculita-Hirzel H."/>
            <person name="Oudot-Le Secq M.P."/>
            <person name="Peter M."/>
            <person name="Quesneville H."/>
            <person name="Rajashekar B."/>
            <person name="Reich M."/>
            <person name="Rouhier N."/>
            <person name="Schmutz J."/>
            <person name="Yin T."/>
            <person name="Chalot M."/>
            <person name="Henrissat B."/>
            <person name="Kuees U."/>
            <person name="Lucas S."/>
            <person name="Van de Peer Y."/>
            <person name="Podila G.K."/>
            <person name="Polle A."/>
            <person name="Pukkila P.J."/>
            <person name="Richardson P.M."/>
            <person name="Rouze P."/>
            <person name="Sanders I.R."/>
            <person name="Stajich J.E."/>
            <person name="Tunlid A."/>
            <person name="Tuskan G."/>
            <person name="Grigoriev I.V."/>
        </authorList>
    </citation>
    <scope>NUCLEOTIDE SEQUENCE [LARGE SCALE GENOMIC DNA]</scope>
    <source>
        <strain evidence="2">S238N-H82 / ATCC MYA-4686</strain>
    </source>
</reference>
<dbReference type="RefSeq" id="XP_001877508.1">
    <property type="nucleotide sequence ID" value="XM_001877473.1"/>
</dbReference>
<name>B0D1C8_LACBS</name>
<dbReference type="Proteomes" id="UP000001194">
    <property type="component" value="Unassembled WGS sequence"/>
</dbReference>
<protein>
    <submittedName>
        <fullName evidence="1">Predicted protein</fullName>
    </submittedName>
</protein>
<gene>
    <name evidence="1" type="ORF">LACBIDRAFT_314002</name>
</gene>
<dbReference type="KEGG" id="lbc:LACBIDRAFT_314002"/>
<dbReference type="InParanoid" id="B0D1C8"/>
<proteinExistence type="predicted"/>
<accession>B0D1C8</accession>
<dbReference type="AlphaFoldDB" id="B0D1C8"/>
<organism evidence="2">
    <name type="scientific">Laccaria bicolor (strain S238N-H82 / ATCC MYA-4686)</name>
    <name type="common">Bicoloured deceiver</name>
    <name type="synonym">Laccaria laccata var. bicolor</name>
    <dbReference type="NCBI Taxonomy" id="486041"/>
    <lineage>
        <taxon>Eukaryota</taxon>
        <taxon>Fungi</taxon>
        <taxon>Dikarya</taxon>
        <taxon>Basidiomycota</taxon>
        <taxon>Agaricomycotina</taxon>
        <taxon>Agaricomycetes</taxon>
        <taxon>Agaricomycetidae</taxon>
        <taxon>Agaricales</taxon>
        <taxon>Agaricineae</taxon>
        <taxon>Hydnangiaceae</taxon>
        <taxon>Laccaria</taxon>
    </lineage>
</organism>
<sequence length="70" mass="8154">MRKSWTAGTRSARTLSRLRLSRRDYDYDLVRVVVSSPCESCNSGWLIMSKREMVLVTSLMTRPTSKEIKR</sequence>
<dbReference type="EMBL" id="DS547095">
    <property type="protein sequence ID" value="EDR11611.1"/>
    <property type="molecule type" value="Genomic_DNA"/>
</dbReference>